<sequence>MHRHLRLASAALDLAAHPTTIHHDLWGIPLRTKPIGLDCDVLVGTWPPRADLSMTPDAVAARLARSGIAGALVASGRGAWFDDVEGNDETLSVATDPWLPAGTVNLRNALRAESELDRLVAAGVRAVRLFAPTQGADPHFPGYRHVVAQAAARDLTLLVEGDVRHAWLAYAGRGAKVVFLDVHAYHVADFVLAARDEPGFVASTRLLNAPDSIETVVGELGAAHLAFGSRTPLHDTSPSVLRMRRARLSDVDWDAVTGGTLRTLLGVA</sequence>
<dbReference type="RefSeq" id="WP_203656393.1">
    <property type="nucleotide sequence ID" value="NZ_BAAAZM010000004.1"/>
</dbReference>
<dbReference type="InterPro" id="IPR032466">
    <property type="entry name" value="Metal_Hydrolase"/>
</dbReference>
<evidence type="ECO:0000313" key="1">
    <source>
        <dbReference type="EMBL" id="GID10824.1"/>
    </source>
</evidence>
<dbReference type="SUPFAM" id="SSF51556">
    <property type="entry name" value="Metallo-dependent hydrolases"/>
    <property type="match status" value="1"/>
</dbReference>
<keyword evidence="2" id="KW-1185">Reference proteome</keyword>
<dbReference type="Gene3D" id="3.20.20.140">
    <property type="entry name" value="Metal-dependent hydrolases"/>
    <property type="match status" value="1"/>
</dbReference>
<reference evidence="1" key="1">
    <citation type="submission" date="2021-01" db="EMBL/GenBank/DDBJ databases">
        <title>Whole genome shotgun sequence of Actinocatenispora rupis NBRC 107355.</title>
        <authorList>
            <person name="Komaki H."/>
            <person name="Tamura T."/>
        </authorList>
    </citation>
    <scope>NUCLEOTIDE SEQUENCE</scope>
    <source>
        <strain evidence="1">NBRC 107355</strain>
    </source>
</reference>
<comment type="caution">
    <text evidence="1">The sequence shown here is derived from an EMBL/GenBank/DDBJ whole genome shotgun (WGS) entry which is preliminary data.</text>
</comment>
<accession>A0A8J3J682</accession>
<evidence type="ECO:0000313" key="2">
    <source>
        <dbReference type="Proteomes" id="UP000612808"/>
    </source>
</evidence>
<dbReference type="Proteomes" id="UP000612808">
    <property type="component" value="Unassembled WGS sequence"/>
</dbReference>
<organism evidence="1 2">
    <name type="scientific">Actinocatenispora rupis</name>
    <dbReference type="NCBI Taxonomy" id="519421"/>
    <lineage>
        <taxon>Bacteria</taxon>
        <taxon>Bacillati</taxon>
        <taxon>Actinomycetota</taxon>
        <taxon>Actinomycetes</taxon>
        <taxon>Micromonosporales</taxon>
        <taxon>Micromonosporaceae</taxon>
        <taxon>Actinocatenispora</taxon>
    </lineage>
</organism>
<gene>
    <name evidence="1" type="ORF">Aru02nite_17130</name>
</gene>
<dbReference type="EMBL" id="BOMB01000010">
    <property type="protein sequence ID" value="GID10824.1"/>
    <property type="molecule type" value="Genomic_DNA"/>
</dbReference>
<protein>
    <submittedName>
        <fullName evidence="1">Uncharacterized protein</fullName>
    </submittedName>
</protein>
<proteinExistence type="predicted"/>
<name>A0A8J3J682_9ACTN</name>
<dbReference type="AlphaFoldDB" id="A0A8J3J682"/>